<dbReference type="Proteomes" id="UP000291343">
    <property type="component" value="Unassembled WGS sequence"/>
</dbReference>
<proteinExistence type="inferred from homology"/>
<dbReference type="GO" id="GO:0004315">
    <property type="term" value="F:3-oxoacyl-[acyl-carrier-protein] synthase activity"/>
    <property type="evidence" value="ECO:0007669"/>
    <property type="project" value="UniProtKB-EC"/>
</dbReference>
<dbReference type="InterPro" id="IPR014031">
    <property type="entry name" value="Ketoacyl_synth_C"/>
</dbReference>
<keyword evidence="7 17" id="KW-0275">Fatty acid biosynthesis</keyword>
<keyword evidence="6" id="KW-0443">Lipid metabolism</keyword>
<comment type="catalytic activity">
    <reaction evidence="13">
        <text>decanoyl-[ACP] + malonyl-[ACP] + H(+) = 3-oxododecanoyl-[ACP] + holo-[ACP] + CO2</text>
        <dbReference type="Rhea" id="RHEA:41868"/>
        <dbReference type="Rhea" id="RHEA-COMP:9623"/>
        <dbReference type="Rhea" id="RHEA-COMP:9640"/>
        <dbReference type="Rhea" id="RHEA-COMP:9641"/>
        <dbReference type="Rhea" id="RHEA-COMP:9685"/>
        <dbReference type="ChEBI" id="CHEBI:15378"/>
        <dbReference type="ChEBI" id="CHEBI:16526"/>
        <dbReference type="ChEBI" id="CHEBI:64479"/>
        <dbReference type="ChEBI" id="CHEBI:78449"/>
        <dbReference type="ChEBI" id="CHEBI:78468"/>
        <dbReference type="ChEBI" id="CHEBI:78469"/>
    </reaction>
    <physiologicalReaction direction="left-to-right" evidence="13">
        <dbReference type="Rhea" id="RHEA:41869"/>
    </physiologicalReaction>
</comment>
<evidence type="ECO:0000256" key="1">
    <source>
        <dbReference type="ARBA" id="ARBA00005194"/>
    </source>
</evidence>
<dbReference type="InterPro" id="IPR020841">
    <property type="entry name" value="PKS_Beta-ketoAc_synthase_dom"/>
</dbReference>
<evidence type="ECO:0000256" key="18">
    <source>
        <dbReference type="PIRSR" id="PIRSR000447-1"/>
    </source>
</evidence>
<dbReference type="FunFam" id="3.40.47.10:FF:000024">
    <property type="entry name" value="3-oxoacyl-[acyl-carrier-protein] synthase, mitochondrial"/>
    <property type="match status" value="1"/>
</dbReference>
<accession>A0A482WPT1</accession>
<evidence type="ECO:0000256" key="7">
    <source>
        <dbReference type="ARBA" id="ARBA00023160"/>
    </source>
</evidence>
<comment type="catalytic activity">
    <reaction evidence="11">
        <text>dodecanoyl-[ACP] + malonyl-[ACP] + H(+) = 3-oxotetradecanoyl-[ACP] + holo-[ACP] + CO2</text>
        <dbReference type="Rhea" id="RHEA:41884"/>
        <dbReference type="Rhea" id="RHEA-COMP:9623"/>
        <dbReference type="Rhea" id="RHEA-COMP:9644"/>
        <dbReference type="Rhea" id="RHEA-COMP:9645"/>
        <dbReference type="Rhea" id="RHEA-COMP:9685"/>
        <dbReference type="ChEBI" id="CHEBI:15378"/>
        <dbReference type="ChEBI" id="CHEBI:16526"/>
        <dbReference type="ChEBI" id="CHEBI:64479"/>
        <dbReference type="ChEBI" id="CHEBI:65264"/>
        <dbReference type="ChEBI" id="CHEBI:78449"/>
        <dbReference type="ChEBI" id="CHEBI:78473"/>
    </reaction>
    <physiologicalReaction direction="left-to-right" evidence="11">
        <dbReference type="Rhea" id="RHEA:41885"/>
    </physiologicalReaction>
</comment>
<dbReference type="PIRSF" id="PIRSF000447">
    <property type="entry name" value="KAS_II"/>
    <property type="match status" value="1"/>
</dbReference>
<dbReference type="InterPro" id="IPR000794">
    <property type="entry name" value="Beta-ketoacyl_synthase"/>
</dbReference>
<evidence type="ECO:0000256" key="12">
    <source>
        <dbReference type="ARBA" id="ARBA00048506"/>
    </source>
</evidence>
<comment type="caution">
    <text evidence="21">The sequence shown here is derived from an EMBL/GenBank/DDBJ whole genome shotgun (WGS) entry which is preliminary data.</text>
</comment>
<comment type="catalytic activity">
    <reaction evidence="15">
        <text>octanoyl-[ACP] + malonyl-[ACP] + H(+) = 3-oxodecanoyl-[ACP] + holo-[ACP] + CO2</text>
        <dbReference type="Rhea" id="RHEA:41852"/>
        <dbReference type="Rhea" id="RHEA-COMP:9623"/>
        <dbReference type="Rhea" id="RHEA-COMP:9636"/>
        <dbReference type="Rhea" id="RHEA-COMP:9637"/>
        <dbReference type="Rhea" id="RHEA-COMP:9685"/>
        <dbReference type="ChEBI" id="CHEBI:15378"/>
        <dbReference type="ChEBI" id="CHEBI:16526"/>
        <dbReference type="ChEBI" id="CHEBI:64479"/>
        <dbReference type="ChEBI" id="CHEBI:78449"/>
        <dbReference type="ChEBI" id="CHEBI:78463"/>
        <dbReference type="ChEBI" id="CHEBI:78464"/>
    </reaction>
    <physiologicalReaction direction="left-to-right" evidence="15">
        <dbReference type="Rhea" id="RHEA:41853"/>
    </physiologicalReaction>
</comment>
<dbReference type="CDD" id="cd00834">
    <property type="entry name" value="KAS_I_II"/>
    <property type="match status" value="1"/>
</dbReference>
<keyword evidence="5" id="KW-0276">Fatty acid metabolism</keyword>
<keyword evidence="4 17" id="KW-0808">Transferase</keyword>
<evidence type="ECO:0000256" key="5">
    <source>
        <dbReference type="ARBA" id="ARBA00022832"/>
    </source>
</evidence>
<dbReference type="GO" id="GO:0005739">
    <property type="term" value="C:mitochondrion"/>
    <property type="evidence" value="ECO:0007669"/>
    <property type="project" value="TreeGrafter"/>
</dbReference>
<comment type="function">
    <text evidence="16">May play a role in the biosynthesis of lipoic acid as well as longer chain fatty acids required for optimal mitochondrial function.</text>
</comment>
<evidence type="ECO:0000256" key="13">
    <source>
        <dbReference type="ARBA" id="ARBA00049109"/>
    </source>
</evidence>
<organism evidence="21 22">
    <name type="scientific">Laodelphax striatellus</name>
    <name type="common">Small brown planthopper</name>
    <name type="synonym">Delphax striatella</name>
    <dbReference type="NCBI Taxonomy" id="195883"/>
    <lineage>
        <taxon>Eukaryota</taxon>
        <taxon>Metazoa</taxon>
        <taxon>Ecdysozoa</taxon>
        <taxon>Arthropoda</taxon>
        <taxon>Hexapoda</taxon>
        <taxon>Insecta</taxon>
        <taxon>Pterygota</taxon>
        <taxon>Neoptera</taxon>
        <taxon>Paraneoptera</taxon>
        <taxon>Hemiptera</taxon>
        <taxon>Auchenorrhyncha</taxon>
        <taxon>Fulgoroidea</taxon>
        <taxon>Delphacidae</taxon>
        <taxon>Criomorphinae</taxon>
        <taxon>Laodelphax</taxon>
    </lineage>
</organism>
<evidence type="ECO:0000256" key="19">
    <source>
        <dbReference type="RuleBase" id="RU003694"/>
    </source>
</evidence>
<dbReference type="Pfam" id="PF02801">
    <property type="entry name" value="Ketoacyl-synt_C"/>
    <property type="match status" value="1"/>
</dbReference>
<evidence type="ECO:0000256" key="17">
    <source>
        <dbReference type="PIRNR" id="PIRNR000447"/>
    </source>
</evidence>
<dbReference type="PROSITE" id="PS00606">
    <property type="entry name" value="KS3_1"/>
    <property type="match status" value="1"/>
</dbReference>
<evidence type="ECO:0000256" key="8">
    <source>
        <dbReference type="ARBA" id="ARBA00023315"/>
    </source>
</evidence>
<dbReference type="NCBIfam" id="TIGR03150">
    <property type="entry name" value="fabF"/>
    <property type="match status" value="1"/>
</dbReference>
<dbReference type="SUPFAM" id="SSF53901">
    <property type="entry name" value="Thiolase-like"/>
    <property type="match status" value="2"/>
</dbReference>
<dbReference type="PROSITE" id="PS52004">
    <property type="entry name" value="KS3_2"/>
    <property type="match status" value="1"/>
</dbReference>
<dbReference type="FunFam" id="3.40.47.10:FF:000015">
    <property type="entry name" value="3-oxoacyl-[acyl-carrier-protein] synthase, mitochondrial"/>
    <property type="match status" value="1"/>
</dbReference>
<evidence type="ECO:0000256" key="6">
    <source>
        <dbReference type="ARBA" id="ARBA00023098"/>
    </source>
</evidence>
<comment type="pathway">
    <text evidence="1">Lipid metabolism; fatty acid biosynthesis.</text>
</comment>
<dbReference type="InterPro" id="IPR014030">
    <property type="entry name" value="Ketoacyl_synth_N"/>
</dbReference>
<dbReference type="NCBIfam" id="NF005589">
    <property type="entry name" value="PRK07314.1"/>
    <property type="match status" value="1"/>
</dbReference>
<dbReference type="EMBL" id="QKKF02028090">
    <property type="protein sequence ID" value="RZF35544.1"/>
    <property type="molecule type" value="Genomic_DNA"/>
</dbReference>
<evidence type="ECO:0000313" key="21">
    <source>
        <dbReference type="EMBL" id="RZF35544.1"/>
    </source>
</evidence>
<sequence length="423" mass="44955">MRKRVVISGLGLVSPVGCTVRTAWNTVVTGGNGMSKLTGDEYLNLPCQVAAIIPKGTEDGCLNISDHVGKSELRNIAPASVYSLIAAKQALEDAKWLPEQENDKDDTGVCVGMGMVDLGNICETSDALKRGYNRVSPYFVPRILPNMAAGLISIKYGLRGPNHAVSTACATGAHAIGDAFKFIQNDYAKVMVCGGADACINPLSIAGFSRCRALSTAFNETPQKSSRPFDKQRDGFVMGEGSAVLILEELEHALERNARIYGEVLGYGLSGDGSHMTAPSTDGRGAILAMKRALKDASLDPSDIRYVNAHATSTPLGDAIELKAIKFVMGDHVKNVAISSTKGAHGHLLGAAGNLEAIFTVMACETGEIPPTINLENVCDEGLDLNIVANVKQQWNHERRIALKNSFGFGGTNACLCLSNFVR</sequence>
<keyword evidence="22" id="KW-1185">Reference proteome</keyword>
<evidence type="ECO:0000256" key="16">
    <source>
        <dbReference type="ARBA" id="ARBA00054575"/>
    </source>
</evidence>
<dbReference type="InterPro" id="IPR018201">
    <property type="entry name" value="Ketoacyl_synth_AS"/>
</dbReference>
<evidence type="ECO:0000256" key="2">
    <source>
        <dbReference type="ARBA" id="ARBA00008467"/>
    </source>
</evidence>
<dbReference type="GO" id="GO:0006633">
    <property type="term" value="P:fatty acid biosynthetic process"/>
    <property type="evidence" value="ECO:0007669"/>
    <property type="project" value="UniProtKB-KW"/>
</dbReference>
<comment type="catalytic activity">
    <reaction evidence="12">
        <text>a fatty acyl-[ACP] + malonyl-[ACP] + H(+) = a 3-oxoacyl-[ACP] + holo-[ACP] + CO2</text>
        <dbReference type="Rhea" id="RHEA:22836"/>
        <dbReference type="Rhea" id="RHEA-COMP:9623"/>
        <dbReference type="Rhea" id="RHEA-COMP:9685"/>
        <dbReference type="Rhea" id="RHEA-COMP:9916"/>
        <dbReference type="Rhea" id="RHEA-COMP:14125"/>
        <dbReference type="ChEBI" id="CHEBI:15378"/>
        <dbReference type="ChEBI" id="CHEBI:16526"/>
        <dbReference type="ChEBI" id="CHEBI:64479"/>
        <dbReference type="ChEBI" id="CHEBI:78449"/>
        <dbReference type="ChEBI" id="CHEBI:78776"/>
        <dbReference type="ChEBI" id="CHEBI:138651"/>
        <dbReference type="EC" id="2.3.1.41"/>
    </reaction>
    <physiologicalReaction direction="left-to-right" evidence="12">
        <dbReference type="Rhea" id="RHEA:22837"/>
    </physiologicalReaction>
</comment>
<reference evidence="21 22" key="1">
    <citation type="journal article" date="2017" name="Gigascience">
        <title>Genome sequence of the small brown planthopper, Laodelphax striatellus.</title>
        <authorList>
            <person name="Zhu J."/>
            <person name="Jiang F."/>
            <person name="Wang X."/>
            <person name="Yang P."/>
            <person name="Bao Y."/>
            <person name="Zhao W."/>
            <person name="Wang W."/>
            <person name="Lu H."/>
            <person name="Wang Q."/>
            <person name="Cui N."/>
            <person name="Li J."/>
            <person name="Chen X."/>
            <person name="Luo L."/>
            <person name="Yu J."/>
            <person name="Kang L."/>
            <person name="Cui F."/>
        </authorList>
    </citation>
    <scope>NUCLEOTIDE SEQUENCE [LARGE SCALE GENOMIC DNA]</scope>
    <source>
        <strain evidence="21">Lst14</strain>
    </source>
</reference>
<evidence type="ECO:0000256" key="9">
    <source>
        <dbReference type="ARBA" id="ARBA00047394"/>
    </source>
</evidence>
<dbReference type="SMART" id="SM00825">
    <property type="entry name" value="PKS_KS"/>
    <property type="match status" value="1"/>
</dbReference>
<name>A0A482WPT1_LAOST</name>
<comment type="catalytic activity">
    <reaction evidence="9">
        <text>hexanoyl-[ACP] + malonyl-[ACP] + H(+) = 3-oxooctanoyl-[ACP] + holo-[ACP] + CO2</text>
        <dbReference type="Rhea" id="RHEA:41836"/>
        <dbReference type="Rhea" id="RHEA-COMP:9623"/>
        <dbReference type="Rhea" id="RHEA-COMP:9632"/>
        <dbReference type="Rhea" id="RHEA-COMP:9633"/>
        <dbReference type="Rhea" id="RHEA-COMP:9685"/>
        <dbReference type="ChEBI" id="CHEBI:15378"/>
        <dbReference type="ChEBI" id="CHEBI:16526"/>
        <dbReference type="ChEBI" id="CHEBI:64479"/>
        <dbReference type="ChEBI" id="CHEBI:78449"/>
        <dbReference type="ChEBI" id="CHEBI:78459"/>
        <dbReference type="ChEBI" id="CHEBI:78460"/>
    </reaction>
    <physiologicalReaction direction="left-to-right" evidence="9">
        <dbReference type="Rhea" id="RHEA:41837"/>
    </physiologicalReaction>
</comment>
<evidence type="ECO:0000256" key="11">
    <source>
        <dbReference type="ARBA" id="ARBA00047578"/>
    </source>
</evidence>
<dbReference type="InterPro" id="IPR017568">
    <property type="entry name" value="3-oxoacyl-ACP_synth-2"/>
</dbReference>
<evidence type="ECO:0000313" key="22">
    <source>
        <dbReference type="Proteomes" id="UP000291343"/>
    </source>
</evidence>
<evidence type="ECO:0000256" key="10">
    <source>
        <dbReference type="ARBA" id="ARBA00047451"/>
    </source>
</evidence>
<dbReference type="FunCoup" id="A0A482WPT1">
    <property type="interactions" value="816"/>
</dbReference>
<dbReference type="Gene3D" id="3.40.47.10">
    <property type="match status" value="2"/>
</dbReference>
<evidence type="ECO:0000256" key="4">
    <source>
        <dbReference type="ARBA" id="ARBA00022679"/>
    </source>
</evidence>
<dbReference type="InterPro" id="IPR016039">
    <property type="entry name" value="Thiolase-like"/>
</dbReference>
<dbReference type="Pfam" id="PF00109">
    <property type="entry name" value="ketoacyl-synt"/>
    <property type="match status" value="1"/>
</dbReference>
<comment type="similarity">
    <text evidence="2 17 19">Belongs to the thiolase-like superfamily. Beta-ketoacyl-ACP synthases family.</text>
</comment>
<comment type="catalytic activity">
    <reaction evidence="10">
        <text>tetradecanoyl-[ACP] + malonyl-[ACP] + H(+) = 3-oxohexadecanoyl-[ACP] + holo-[ACP] + CO2</text>
        <dbReference type="Rhea" id="RHEA:41900"/>
        <dbReference type="Rhea" id="RHEA-COMP:9623"/>
        <dbReference type="Rhea" id="RHEA-COMP:9648"/>
        <dbReference type="Rhea" id="RHEA-COMP:9649"/>
        <dbReference type="Rhea" id="RHEA-COMP:9685"/>
        <dbReference type="ChEBI" id="CHEBI:15378"/>
        <dbReference type="ChEBI" id="CHEBI:16526"/>
        <dbReference type="ChEBI" id="CHEBI:64479"/>
        <dbReference type="ChEBI" id="CHEBI:78449"/>
        <dbReference type="ChEBI" id="CHEBI:78477"/>
        <dbReference type="ChEBI" id="CHEBI:78478"/>
    </reaction>
    <physiologicalReaction direction="left-to-right" evidence="10">
        <dbReference type="Rhea" id="RHEA:41901"/>
    </physiologicalReaction>
</comment>
<feature type="active site" description="For beta-ketoacyl synthase activity" evidence="18">
    <location>
        <position position="169"/>
    </location>
</feature>
<protein>
    <recommendedName>
        <fullName evidence="17">3-oxoacyl-[acyl-carrier-protein] synthase</fullName>
    </recommendedName>
</protein>
<feature type="domain" description="Ketosynthase family 3 (KS3)" evidence="20">
    <location>
        <begin position="2"/>
        <end position="420"/>
    </location>
</feature>
<comment type="catalytic activity">
    <reaction evidence="14">
        <text>butanoyl-[ACP] + malonyl-[ACP] + H(+) = 3-oxohexanoyl-[ACP] + holo-[ACP] + CO2</text>
        <dbReference type="Rhea" id="RHEA:41820"/>
        <dbReference type="Rhea" id="RHEA-COMP:9623"/>
        <dbReference type="Rhea" id="RHEA-COMP:9628"/>
        <dbReference type="Rhea" id="RHEA-COMP:9629"/>
        <dbReference type="Rhea" id="RHEA-COMP:9685"/>
        <dbReference type="ChEBI" id="CHEBI:15378"/>
        <dbReference type="ChEBI" id="CHEBI:16526"/>
        <dbReference type="ChEBI" id="CHEBI:64479"/>
        <dbReference type="ChEBI" id="CHEBI:78449"/>
        <dbReference type="ChEBI" id="CHEBI:78454"/>
        <dbReference type="ChEBI" id="CHEBI:78456"/>
    </reaction>
    <physiologicalReaction direction="left-to-right" evidence="14">
        <dbReference type="Rhea" id="RHEA:41821"/>
    </physiologicalReaction>
</comment>
<dbReference type="InParanoid" id="A0A482WPT1"/>
<evidence type="ECO:0000256" key="15">
    <source>
        <dbReference type="ARBA" id="ARBA00049533"/>
    </source>
</evidence>
<dbReference type="PANTHER" id="PTHR11712:SF336">
    <property type="entry name" value="3-OXOACYL-[ACYL-CARRIER-PROTEIN] SYNTHASE, MITOCHONDRIAL"/>
    <property type="match status" value="1"/>
</dbReference>
<dbReference type="SMR" id="A0A482WPT1"/>
<dbReference type="PANTHER" id="PTHR11712">
    <property type="entry name" value="POLYKETIDE SYNTHASE-RELATED"/>
    <property type="match status" value="1"/>
</dbReference>
<dbReference type="OrthoDB" id="5334845at2759"/>
<evidence type="ECO:0000256" key="3">
    <source>
        <dbReference type="ARBA" id="ARBA00022516"/>
    </source>
</evidence>
<keyword evidence="3 17" id="KW-0444">Lipid biosynthesis</keyword>
<evidence type="ECO:0000256" key="14">
    <source>
        <dbReference type="ARBA" id="ARBA00049449"/>
    </source>
</evidence>
<gene>
    <name evidence="21" type="ORF">LSTR_LSTR010235</name>
</gene>
<dbReference type="AlphaFoldDB" id="A0A482WPT1"/>
<keyword evidence="8" id="KW-0012">Acyltransferase</keyword>
<dbReference type="STRING" id="195883.A0A482WPT1"/>
<evidence type="ECO:0000259" key="20">
    <source>
        <dbReference type="PROSITE" id="PS52004"/>
    </source>
</evidence>